<protein>
    <recommendedName>
        <fullName evidence="1">Replication factor A C-terminal domain-containing protein</fullName>
    </recommendedName>
</protein>
<feature type="domain" description="Replication factor A C-terminal" evidence="1">
    <location>
        <begin position="15"/>
        <end position="90"/>
    </location>
</feature>
<gene>
    <name evidence="2" type="ORF">CEURO_LOCUS10853</name>
</gene>
<dbReference type="SUPFAM" id="SSF50249">
    <property type="entry name" value="Nucleic acid-binding proteins"/>
    <property type="match status" value="1"/>
</dbReference>
<evidence type="ECO:0000259" key="1">
    <source>
        <dbReference type="Pfam" id="PF08646"/>
    </source>
</evidence>
<keyword evidence="3" id="KW-1185">Reference proteome</keyword>
<proteinExistence type="predicted"/>
<dbReference type="Gene3D" id="2.40.50.140">
    <property type="entry name" value="Nucleic acid-binding proteins"/>
    <property type="match status" value="1"/>
</dbReference>
<organism evidence="2 3">
    <name type="scientific">Cuscuta europaea</name>
    <name type="common">European dodder</name>
    <dbReference type="NCBI Taxonomy" id="41803"/>
    <lineage>
        <taxon>Eukaryota</taxon>
        <taxon>Viridiplantae</taxon>
        <taxon>Streptophyta</taxon>
        <taxon>Embryophyta</taxon>
        <taxon>Tracheophyta</taxon>
        <taxon>Spermatophyta</taxon>
        <taxon>Magnoliopsida</taxon>
        <taxon>eudicotyledons</taxon>
        <taxon>Gunneridae</taxon>
        <taxon>Pentapetalae</taxon>
        <taxon>asterids</taxon>
        <taxon>lamiids</taxon>
        <taxon>Solanales</taxon>
        <taxon>Convolvulaceae</taxon>
        <taxon>Cuscuteae</taxon>
        <taxon>Cuscuta</taxon>
        <taxon>Cuscuta subgen. Cuscuta</taxon>
    </lineage>
</organism>
<comment type="caution">
    <text evidence="2">The sequence shown here is derived from an EMBL/GenBank/DDBJ whole genome shotgun (WGS) entry which is preliminary data.</text>
</comment>
<name>A0A9P0Z722_CUSEU</name>
<evidence type="ECO:0000313" key="2">
    <source>
        <dbReference type="EMBL" id="CAH9089303.1"/>
    </source>
</evidence>
<sequence length="120" mass="13365">MHLLLFCRARFPILQGNLTFLETGHITFYIGCNGCNKTVNSVQGVHFQCLHCGNKNGVTSKRFGLGVNISDATSVLDTTLFTNEVFKLLHVLQIYETPDRVDCGQLIIKSKPSLSQLHLN</sequence>
<dbReference type="InterPro" id="IPR013955">
    <property type="entry name" value="Rep_factor-A_C"/>
</dbReference>
<accession>A0A9P0Z722</accession>
<dbReference type="InterPro" id="IPR012340">
    <property type="entry name" value="NA-bd_OB-fold"/>
</dbReference>
<dbReference type="Proteomes" id="UP001152484">
    <property type="component" value="Unassembled WGS sequence"/>
</dbReference>
<dbReference type="Pfam" id="PF08646">
    <property type="entry name" value="Rep_fac-A_C"/>
    <property type="match status" value="1"/>
</dbReference>
<evidence type="ECO:0000313" key="3">
    <source>
        <dbReference type="Proteomes" id="UP001152484"/>
    </source>
</evidence>
<reference evidence="2" key="1">
    <citation type="submission" date="2022-07" db="EMBL/GenBank/DDBJ databases">
        <authorList>
            <person name="Macas J."/>
            <person name="Novak P."/>
            <person name="Neumann P."/>
        </authorList>
    </citation>
    <scope>NUCLEOTIDE SEQUENCE</scope>
</reference>
<dbReference type="OrthoDB" id="1323463at2759"/>
<dbReference type="EMBL" id="CAMAPE010000020">
    <property type="protein sequence ID" value="CAH9089303.1"/>
    <property type="molecule type" value="Genomic_DNA"/>
</dbReference>
<dbReference type="AlphaFoldDB" id="A0A9P0Z722"/>